<reference evidence="2" key="1">
    <citation type="journal article" date="2022" name="bioRxiv">
        <title>Sequencing and chromosome-scale assembly of the giantPleurodeles waltlgenome.</title>
        <authorList>
            <person name="Brown T."/>
            <person name="Elewa A."/>
            <person name="Iarovenko S."/>
            <person name="Subramanian E."/>
            <person name="Araus A.J."/>
            <person name="Petzold A."/>
            <person name="Susuki M."/>
            <person name="Suzuki K.-i.T."/>
            <person name="Hayashi T."/>
            <person name="Toyoda A."/>
            <person name="Oliveira C."/>
            <person name="Osipova E."/>
            <person name="Leigh N.D."/>
            <person name="Simon A."/>
            <person name="Yun M.H."/>
        </authorList>
    </citation>
    <scope>NUCLEOTIDE SEQUENCE</scope>
    <source>
        <strain evidence="2">20211129_DDA</strain>
        <tissue evidence="2">Liver</tissue>
    </source>
</reference>
<dbReference type="AlphaFoldDB" id="A0AAV7RF54"/>
<feature type="region of interest" description="Disordered" evidence="1">
    <location>
        <begin position="1"/>
        <end position="74"/>
    </location>
</feature>
<name>A0AAV7RF54_PLEWA</name>
<evidence type="ECO:0000313" key="2">
    <source>
        <dbReference type="EMBL" id="KAJ1149533.1"/>
    </source>
</evidence>
<sequence>MECAGRRQCWHRPGTHHEEVTLDNEDRGRGGVRDPPAVSVRTWHPQRGSDAGERGPKVSDTPGWTERSHTAHDL</sequence>
<accession>A0AAV7RF54</accession>
<dbReference type="Proteomes" id="UP001066276">
    <property type="component" value="Chromosome 5"/>
</dbReference>
<evidence type="ECO:0000313" key="3">
    <source>
        <dbReference type="Proteomes" id="UP001066276"/>
    </source>
</evidence>
<keyword evidence="3" id="KW-1185">Reference proteome</keyword>
<gene>
    <name evidence="2" type="ORF">NDU88_002340</name>
</gene>
<protein>
    <submittedName>
        <fullName evidence="2">Uncharacterized protein</fullName>
    </submittedName>
</protein>
<feature type="compositionally biased region" description="Basic and acidic residues" evidence="1">
    <location>
        <begin position="15"/>
        <end position="32"/>
    </location>
</feature>
<dbReference type="EMBL" id="JANPWB010000009">
    <property type="protein sequence ID" value="KAJ1149533.1"/>
    <property type="molecule type" value="Genomic_DNA"/>
</dbReference>
<evidence type="ECO:0000256" key="1">
    <source>
        <dbReference type="SAM" id="MobiDB-lite"/>
    </source>
</evidence>
<comment type="caution">
    <text evidence="2">The sequence shown here is derived from an EMBL/GenBank/DDBJ whole genome shotgun (WGS) entry which is preliminary data.</text>
</comment>
<organism evidence="2 3">
    <name type="scientific">Pleurodeles waltl</name>
    <name type="common">Iberian ribbed newt</name>
    <dbReference type="NCBI Taxonomy" id="8319"/>
    <lineage>
        <taxon>Eukaryota</taxon>
        <taxon>Metazoa</taxon>
        <taxon>Chordata</taxon>
        <taxon>Craniata</taxon>
        <taxon>Vertebrata</taxon>
        <taxon>Euteleostomi</taxon>
        <taxon>Amphibia</taxon>
        <taxon>Batrachia</taxon>
        <taxon>Caudata</taxon>
        <taxon>Salamandroidea</taxon>
        <taxon>Salamandridae</taxon>
        <taxon>Pleurodelinae</taxon>
        <taxon>Pleurodeles</taxon>
    </lineage>
</organism>
<proteinExistence type="predicted"/>